<reference evidence="1 2" key="1">
    <citation type="submission" date="2019-07" db="EMBL/GenBank/DDBJ databases">
        <title>The draft genome sequence of Vibrio algivorus M1486.</title>
        <authorList>
            <person name="Meng X."/>
        </authorList>
    </citation>
    <scope>NUCLEOTIDE SEQUENCE [LARGE SCALE GENOMIC DNA]</scope>
    <source>
        <strain evidence="1 2">M1486</strain>
    </source>
</reference>
<sequence>MARLTKRTNRRDEAFLKAYELTGDKKLAAEQAGYSVKSIYRYIREDAAFAERVSEIEYSEIAMIEASALDLAVNGDIDYKSLKVFDKSLGKEVSKIVKIHRRNGPMMQYLMDRKAPKKWDKETIKQEMEKEKDYDNLSLSDICEDLFSTLNALQSVDAKAEENED</sequence>
<name>A0A557P6B9_9VIBR</name>
<proteinExistence type="predicted"/>
<organism evidence="1 2">
    <name type="scientific">Vibrio algivorus</name>
    <dbReference type="NCBI Taxonomy" id="1667024"/>
    <lineage>
        <taxon>Bacteria</taxon>
        <taxon>Pseudomonadati</taxon>
        <taxon>Pseudomonadota</taxon>
        <taxon>Gammaproteobacteria</taxon>
        <taxon>Vibrionales</taxon>
        <taxon>Vibrionaceae</taxon>
        <taxon>Vibrio</taxon>
    </lineage>
</organism>
<dbReference type="Proteomes" id="UP000319828">
    <property type="component" value="Unassembled WGS sequence"/>
</dbReference>
<evidence type="ECO:0008006" key="3">
    <source>
        <dbReference type="Google" id="ProtNLM"/>
    </source>
</evidence>
<comment type="caution">
    <text evidence="1">The sequence shown here is derived from an EMBL/GenBank/DDBJ whole genome shotgun (WGS) entry which is preliminary data.</text>
</comment>
<protein>
    <recommendedName>
        <fullName evidence="3">Terminase</fullName>
    </recommendedName>
</protein>
<evidence type="ECO:0000313" key="2">
    <source>
        <dbReference type="Proteomes" id="UP000319828"/>
    </source>
</evidence>
<dbReference type="OrthoDB" id="7426148at2"/>
<dbReference type="AlphaFoldDB" id="A0A557P6B9"/>
<dbReference type="EMBL" id="VMKJ01000018">
    <property type="protein sequence ID" value="TVO36204.1"/>
    <property type="molecule type" value="Genomic_DNA"/>
</dbReference>
<accession>A0A557P6B9</accession>
<gene>
    <name evidence="1" type="ORF">FOF44_09845</name>
</gene>
<evidence type="ECO:0000313" key="1">
    <source>
        <dbReference type="EMBL" id="TVO36204.1"/>
    </source>
</evidence>
<dbReference type="RefSeq" id="WP_144388226.1">
    <property type="nucleotide sequence ID" value="NZ_CANNCB010000006.1"/>
</dbReference>